<dbReference type="STRING" id="7868.ENSCMIP00000040104"/>
<dbReference type="SMART" id="SM00034">
    <property type="entry name" value="CLECT"/>
    <property type="match status" value="1"/>
</dbReference>
<evidence type="ECO:0000256" key="12">
    <source>
        <dbReference type="ARBA" id="ARBA00022889"/>
    </source>
</evidence>
<dbReference type="InterPro" id="IPR000436">
    <property type="entry name" value="Sushi_SCR_CCP_dom"/>
</dbReference>
<evidence type="ECO:0000256" key="22">
    <source>
        <dbReference type="ARBA" id="ARBA00045502"/>
    </source>
</evidence>
<dbReference type="Proteomes" id="UP000314986">
    <property type="component" value="Unassembled WGS sequence"/>
</dbReference>
<keyword evidence="4 24" id="KW-0245">EGF-like domain</keyword>
<dbReference type="OMA" id="ICETMEN"/>
<feature type="domain" description="Sushi" evidence="28">
    <location>
        <begin position="325"/>
        <end position="390"/>
    </location>
</feature>
<dbReference type="PROSITE" id="PS50923">
    <property type="entry name" value="SUSHI"/>
    <property type="match status" value="4"/>
</dbReference>
<feature type="domain" description="Sushi" evidence="28">
    <location>
        <begin position="276"/>
        <end position="324"/>
    </location>
</feature>
<evidence type="ECO:0000256" key="20">
    <source>
        <dbReference type="ARBA" id="ARBA00044337"/>
    </source>
</evidence>
<evidence type="ECO:0000256" key="10">
    <source>
        <dbReference type="ARBA" id="ARBA00022737"/>
    </source>
</evidence>
<evidence type="ECO:0000256" key="16">
    <source>
        <dbReference type="ARBA" id="ARBA00023180"/>
    </source>
</evidence>
<feature type="disulfide bond" evidence="25">
    <location>
        <begin position="295"/>
        <end position="322"/>
    </location>
</feature>
<dbReference type="PROSITE" id="PS01186">
    <property type="entry name" value="EGF_2"/>
    <property type="match status" value="1"/>
</dbReference>
<evidence type="ECO:0000256" key="6">
    <source>
        <dbReference type="ARBA" id="ARBA00022692"/>
    </source>
</evidence>
<comment type="subcellular location">
    <subcellularLocation>
        <location evidence="1">Cell membrane</location>
        <topology evidence="1">Single-pass type I membrane protein</topology>
    </subcellularLocation>
</comment>
<dbReference type="InterPro" id="IPR001304">
    <property type="entry name" value="C-type_lectin-like"/>
</dbReference>
<keyword evidence="10" id="KW-0677">Repeat</keyword>
<reference evidence="30" key="3">
    <citation type="journal article" date="2014" name="Nature">
        <title>Elephant shark genome provides unique insights into gnathostome evolution.</title>
        <authorList>
            <consortium name="International Elephant Shark Genome Sequencing Consortium"/>
            <person name="Venkatesh B."/>
            <person name="Lee A.P."/>
            <person name="Ravi V."/>
            <person name="Maurya A.K."/>
            <person name="Lian M.M."/>
            <person name="Swann J.B."/>
            <person name="Ohta Y."/>
            <person name="Flajnik M.F."/>
            <person name="Sutoh Y."/>
            <person name="Kasahara M."/>
            <person name="Hoon S."/>
            <person name="Gangu V."/>
            <person name="Roy S.W."/>
            <person name="Irimia M."/>
            <person name="Korzh V."/>
            <person name="Kondrychyn I."/>
            <person name="Lim Z.W."/>
            <person name="Tay B.H."/>
            <person name="Tohari S."/>
            <person name="Kong K.W."/>
            <person name="Ho S."/>
            <person name="Lorente-Galdos B."/>
            <person name="Quilez J."/>
            <person name="Marques-Bonet T."/>
            <person name="Raney B.J."/>
            <person name="Ingham P.W."/>
            <person name="Tay A."/>
            <person name="Hillier L.W."/>
            <person name="Minx P."/>
            <person name="Boehm T."/>
            <person name="Wilson R.K."/>
            <person name="Brenner S."/>
            <person name="Warren W.C."/>
        </authorList>
    </citation>
    <scope>NUCLEOTIDE SEQUENCE [LARGE SCALE GENOMIC DNA]</scope>
</reference>
<evidence type="ECO:0000256" key="4">
    <source>
        <dbReference type="ARBA" id="ARBA00022536"/>
    </source>
</evidence>
<feature type="domain" description="Sushi" evidence="28">
    <location>
        <begin position="156"/>
        <end position="212"/>
    </location>
</feature>
<keyword evidence="16" id="KW-0325">Glycoprotein</keyword>
<organism evidence="29 30">
    <name type="scientific">Callorhinchus milii</name>
    <name type="common">Ghost shark</name>
    <dbReference type="NCBI Taxonomy" id="7868"/>
    <lineage>
        <taxon>Eukaryota</taxon>
        <taxon>Metazoa</taxon>
        <taxon>Chordata</taxon>
        <taxon>Craniata</taxon>
        <taxon>Vertebrata</taxon>
        <taxon>Chondrichthyes</taxon>
        <taxon>Holocephali</taxon>
        <taxon>Chimaeriformes</taxon>
        <taxon>Callorhinchidae</taxon>
        <taxon>Callorhinchus</taxon>
    </lineage>
</organism>
<feature type="domain" description="EGF-like" evidence="26">
    <location>
        <begin position="123"/>
        <end position="159"/>
    </location>
</feature>
<dbReference type="PRINTS" id="PR00343">
    <property type="entry name" value="SELECTIN"/>
</dbReference>
<dbReference type="InterPro" id="IPR016186">
    <property type="entry name" value="C-type_lectin-like/link_sf"/>
</dbReference>
<evidence type="ECO:0000256" key="24">
    <source>
        <dbReference type="PROSITE-ProRule" id="PRU00076"/>
    </source>
</evidence>
<dbReference type="PROSITE" id="PS50026">
    <property type="entry name" value="EGF_3"/>
    <property type="match status" value="1"/>
</dbReference>
<keyword evidence="9" id="KW-0430">Lectin</keyword>
<dbReference type="FunFam" id="3.10.100.10:FF:000007">
    <property type="entry name" value="L-selectin"/>
    <property type="match status" value="1"/>
</dbReference>
<dbReference type="InterPro" id="IPR050350">
    <property type="entry name" value="Compl-Cell_Adhes-Reg"/>
</dbReference>
<evidence type="ECO:0000256" key="23">
    <source>
        <dbReference type="ARBA" id="ARBA00046840"/>
    </source>
</evidence>
<protein>
    <recommendedName>
        <fullName evidence="17">p-selectin</fullName>
    </recommendedName>
    <alternativeName>
        <fullName evidence="18">CD62 antigen-like family member P</fullName>
    </alternativeName>
    <alternativeName>
        <fullName evidence="20">Granule membrane protein 140</fullName>
    </alternativeName>
    <alternativeName>
        <fullName evidence="21">Leukocyte-endothelial cell adhesion molecule 3</fullName>
    </alternativeName>
    <alternativeName>
        <fullName evidence="19">Platelet activation dependent granule-external membrane protein</fullName>
    </alternativeName>
</protein>
<feature type="domain" description="C-type lectin" evidence="27">
    <location>
        <begin position="10"/>
        <end position="123"/>
    </location>
</feature>
<evidence type="ECO:0000256" key="3">
    <source>
        <dbReference type="ARBA" id="ARBA00022475"/>
    </source>
</evidence>
<keyword evidence="5 25" id="KW-0768">Sushi</keyword>
<evidence type="ECO:0000259" key="28">
    <source>
        <dbReference type="PROSITE" id="PS50923"/>
    </source>
</evidence>
<evidence type="ECO:0000313" key="29">
    <source>
        <dbReference type="Ensembl" id="ENSCMIP00000040104.1"/>
    </source>
</evidence>
<keyword evidence="6" id="KW-0812">Transmembrane</keyword>
<comment type="function">
    <text evidence="22">Ca(2+)-dependent receptor for myeloid cells that binds to carbohydrates on neutrophils and monocytes. Mediates the interaction of activated endothelial cells or platelets with leukocytes. The ligand recognized is sialyl-Lewis X. Mediates rapid rolling of leukocyte rolling over vascular surfaces during the initial steps in inflammation through interaction with SELPLG. Mediates cell-cell interactions and cell adhesion via the interaction with integrin alpha-IIb/beta3 (ITGA2B:ITGB3) and integrin alpha-V/beta-3 (ITGAV:ITGB3).</text>
</comment>
<keyword evidence="14" id="KW-0472">Membrane</keyword>
<dbReference type="PROSITE" id="PS50041">
    <property type="entry name" value="C_TYPE_LECTIN_2"/>
    <property type="match status" value="1"/>
</dbReference>
<feature type="disulfide bond" evidence="25">
    <location>
        <begin position="245"/>
        <end position="272"/>
    </location>
</feature>
<comment type="caution">
    <text evidence="24">Lacks conserved residue(s) required for the propagation of feature annotation.</text>
</comment>
<proteinExistence type="inferred from homology"/>
<dbReference type="AlphaFoldDB" id="A0A4W3J9Y6"/>
<dbReference type="InterPro" id="IPR035976">
    <property type="entry name" value="Sushi/SCR/CCP_sf"/>
</dbReference>
<evidence type="ECO:0000259" key="27">
    <source>
        <dbReference type="PROSITE" id="PS50041"/>
    </source>
</evidence>
<dbReference type="InterPro" id="IPR016187">
    <property type="entry name" value="CTDL_fold"/>
</dbReference>
<evidence type="ECO:0000256" key="13">
    <source>
        <dbReference type="ARBA" id="ARBA00022989"/>
    </source>
</evidence>
<feature type="domain" description="Sushi" evidence="28">
    <location>
        <begin position="213"/>
        <end position="274"/>
    </location>
</feature>
<dbReference type="Gene3D" id="2.10.25.10">
    <property type="entry name" value="Laminin"/>
    <property type="match status" value="1"/>
</dbReference>
<evidence type="ECO:0000256" key="15">
    <source>
        <dbReference type="ARBA" id="ARBA00023157"/>
    </source>
</evidence>
<dbReference type="SUPFAM" id="SSF57535">
    <property type="entry name" value="Complement control module/SCR domain"/>
    <property type="match status" value="4"/>
</dbReference>
<dbReference type="SUPFAM" id="SSF56436">
    <property type="entry name" value="C-type lectin-like"/>
    <property type="match status" value="1"/>
</dbReference>
<dbReference type="PANTHER" id="PTHR19325">
    <property type="entry name" value="COMPLEMENT COMPONENT-RELATED SUSHI DOMAIN-CONTAINING"/>
    <property type="match status" value="1"/>
</dbReference>
<evidence type="ECO:0000256" key="1">
    <source>
        <dbReference type="ARBA" id="ARBA00004251"/>
    </source>
</evidence>
<evidence type="ECO:0000256" key="5">
    <source>
        <dbReference type="ARBA" id="ARBA00022659"/>
    </source>
</evidence>
<dbReference type="GO" id="GO:0005886">
    <property type="term" value="C:plasma membrane"/>
    <property type="evidence" value="ECO:0007669"/>
    <property type="project" value="UniProtKB-SubCell"/>
</dbReference>
<feature type="disulfide bond" evidence="24">
    <location>
        <begin position="149"/>
        <end position="158"/>
    </location>
</feature>
<dbReference type="InterPro" id="IPR000742">
    <property type="entry name" value="EGF"/>
</dbReference>
<accession>A0A4W3J9Y6</accession>
<feature type="disulfide bond" evidence="25">
    <location>
        <begin position="183"/>
        <end position="210"/>
    </location>
</feature>
<evidence type="ECO:0000256" key="18">
    <source>
        <dbReference type="ARBA" id="ARBA00044221"/>
    </source>
</evidence>
<keyword evidence="30" id="KW-1185">Reference proteome</keyword>
<dbReference type="Pfam" id="PF00059">
    <property type="entry name" value="Lectin_C"/>
    <property type="match status" value="1"/>
</dbReference>
<comment type="subunit">
    <text evidence="23">Interacts with SNX17. Interacts with SELPLG/PSGL1 and PODXL2 and mediates neutrophil adhesion and leukocyte rolling. This interaction requires the sialyl-Lewis X epitope of SELPLG and PODXL2, and specific tyrosine sulfation on SELPLG. Interacts (via C-type lectin domain) with alpha-IIb/beta3 integrin ITGA2B:ITGB3 and alpha-V/beta-3 integrin ITGAV:ITGB3. Interacts with alpha5/beta1 integrin ITGA5:ITGB1 and alpha4/beta1 integrin ITGA4:ITGB.</text>
</comment>
<name>A0A4W3J9Y6_CALMI</name>
<evidence type="ECO:0000259" key="26">
    <source>
        <dbReference type="PROSITE" id="PS50026"/>
    </source>
</evidence>
<reference evidence="30" key="2">
    <citation type="journal article" date="2007" name="PLoS Biol.">
        <title>Survey sequencing and comparative analysis of the elephant shark (Callorhinchus milii) genome.</title>
        <authorList>
            <person name="Venkatesh B."/>
            <person name="Kirkness E.F."/>
            <person name="Loh Y.H."/>
            <person name="Halpern A.L."/>
            <person name="Lee A.P."/>
            <person name="Johnson J."/>
            <person name="Dandona N."/>
            <person name="Viswanathan L.D."/>
            <person name="Tay A."/>
            <person name="Venter J.C."/>
            <person name="Strausberg R.L."/>
            <person name="Brenner S."/>
        </authorList>
    </citation>
    <scope>NUCLEOTIDE SEQUENCE [LARGE SCALE GENOMIC DNA]</scope>
</reference>
<dbReference type="GO" id="GO:0030246">
    <property type="term" value="F:carbohydrate binding"/>
    <property type="evidence" value="ECO:0007669"/>
    <property type="project" value="UniProtKB-KW"/>
</dbReference>
<evidence type="ECO:0000256" key="8">
    <source>
        <dbReference type="ARBA" id="ARBA00022729"/>
    </source>
</evidence>
<evidence type="ECO:0000256" key="2">
    <source>
        <dbReference type="ARBA" id="ARBA00007360"/>
    </source>
</evidence>
<dbReference type="InterPro" id="IPR002396">
    <property type="entry name" value="Selectin_superfamily"/>
</dbReference>
<evidence type="ECO:0000256" key="21">
    <source>
        <dbReference type="ARBA" id="ARBA00044355"/>
    </source>
</evidence>
<dbReference type="Gene3D" id="2.10.70.10">
    <property type="entry name" value="Complement Module, domain 1"/>
    <property type="match status" value="4"/>
</dbReference>
<dbReference type="InterPro" id="IPR018378">
    <property type="entry name" value="C-type_lectin_CS"/>
</dbReference>
<dbReference type="FunFam" id="2.10.70.10:FF:000001">
    <property type="entry name" value="Selectin P"/>
    <property type="match status" value="2"/>
</dbReference>
<evidence type="ECO:0000256" key="14">
    <source>
        <dbReference type="ARBA" id="ARBA00023136"/>
    </source>
</evidence>
<dbReference type="InParanoid" id="A0A4W3J9Y6"/>
<keyword evidence="15 24" id="KW-1015">Disulfide bond</keyword>
<evidence type="ECO:0000256" key="25">
    <source>
        <dbReference type="PROSITE-ProRule" id="PRU00302"/>
    </source>
</evidence>
<keyword evidence="13" id="KW-1133">Transmembrane helix</keyword>
<dbReference type="SMART" id="SM00181">
    <property type="entry name" value="EGF"/>
    <property type="match status" value="2"/>
</dbReference>
<reference evidence="29" key="4">
    <citation type="submission" date="2025-08" db="UniProtKB">
        <authorList>
            <consortium name="Ensembl"/>
        </authorList>
    </citation>
    <scope>IDENTIFICATION</scope>
</reference>
<sequence>MGEGACGWQYSYSNDNMAWTDARQYCQKTATDLVAIQNVAENNYLNRVVPLNRNYYWIGIRKINNIWTWVANNKSLDEKVNLWATDEPTPGSQDCVEIYIKRPLDTGMWNNDPCTKTKRALCYKALCQNDSCSSHSECVEHIGNYSCKCNEGYERPRCDHGKSSRYFKLKKTPGFKSNCSFSCGEGFKLQGLDTLQCKGNGKWNGNIPTCKGVSCPNLKTLENGNRICLHPFGDFSLNSTCNFTCSEGFNLRGANSIRCTSSETWTAAVPTCEGRLTCMHPNGKYNYSSTCEITCPVGYELQGSELLTCEANGEWLGKIPTCQVKQCVTLEYPKYGNMNCTHPLGHFSLNSVCDFSCPEGFNFSGTDHLECSESGEWIGSENGYLPSCEGTLSLYHHLSSASPASALIMSPFTSERLNMSSFILNRRFPSTLVGKALGHVCPISRNSAITPSPSSQNCDRVPLVLTFHPTSLNIQKNNFPPFPALPA</sequence>
<evidence type="ECO:0000256" key="11">
    <source>
        <dbReference type="ARBA" id="ARBA00022837"/>
    </source>
</evidence>
<keyword evidence="12" id="KW-0130">Cell adhesion</keyword>
<evidence type="ECO:0000256" key="19">
    <source>
        <dbReference type="ARBA" id="ARBA00044292"/>
    </source>
</evidence>
<dbReference type="SMART" id="SM00032">
    <property type="entry name" value="CCP"/>
    <property type="match status" value="4"/>
</dbReference>
<dbReference type="Pfam" id="PF00084">
    <property type="entry name" value="Sushi"/>
    <property type="match status" value="4"/>
</dbReference>
<reference evidence="29" key="5">
    <citation type="submission" date="2025-09" db="UniProtKB">
        <authorList>
            <consortium name="Ensembl"/>
        </authorList>
    </citation>
    <scope>IDENTIFICATION</scope>
</reference>
<evidence type="ECO:0000256" key="7">
    <source>
        <dbReference type="ARBA" id="ARBA00022723"/>
    </source>
</evidence>
<dbReference type="PANTHER" id="PTHR19325:SF484">
    <property type="entry name" value="P-SELECTIN"/>
    <property type="match status" value="1"/>
</dbReference>
<evidence type="ECO:0000256" key="9">
    <source>
        <dbReference type="ARBA" id="ARBA00022734"/>
    </source>
</evidence>
<dbReference type="GO" id="GO:0007155">
    <property type="term" value="P:cell adhesion"/>
    <property type="evidence" value="ECO:0007669"/>
    <property type="project" value="UniProtKB-KW"/>
</dbReference>
<dbReference type="GO" id="GO:0046872">
    <property type="term" value="F:metal ion binding"/>
    <property type="evidence" value="ECO:0007669"/>
    <property type="project" value="UniProtKB-KW"/>
</dbReference>
<comment type="similarity">
    <text evidence="2">Belongs to the selectin/LECAM family.</text>
</comment>
<evidence type="ECO:0000256" key="17">
    <source>
        <dbReference type="ARBA" id="ARBA00044174"/>
    </source>
</evidence>
<dbReference type="Ensembl" id="ENSCMIT00000040675.1">
    <property type="protein sequence ID" value="ENSCMIP00000040104.1"/>
    <property type="gene ID" value="ENSCMIG00000016753.1"/>
</dbReference>
<dbReference type="CDD" id="cd00033">
    <property type="entry name" value="CCP"/>
    <property type="match status" value="4"/>
</dbReference>
<keyword evidence="8" id="KW-0732">Signal</keyword>
<keyword evidence="3" id="KW-1003">Cell membrane</keyword>
<reference evidence="30" key="1">
    <citation type="journal article" date="2006" name="Science">
        <title>Ancient noncoding elements conserved in the human genome.</title>
        <authorList>
            <person name="Venkatesh B."/>
            <person name="Kirkness E.F."/>
            <person name="Loh Y.H."/>
            <person name="Halpern A.L."/>
            <person name="Lee A.P."/>
            <person name="Johnson J."/>
            <person name="Dandona N."/>
            <person name="Viswanathan L.D."/>
            <person name="Tay A."/>
            <person name="Venter J.C."/>
            <person name="Strausberg R.L."/>
            <person name="Brenner S."/>
        </authorList>
    </citation>
    <scope>NUCLEOTIDE SEQUENCE [LARGE SCALE GENOMIC DNA]</scope>
</reference>
<keyword evidence="11" id="KW-0106">Calcium</keyword>
<evidence type="ECO:0000313" key="30">
    <source>
        <dbReference type="Proteomes" id="UP000314986"/>
    </source>
</evidence>
<keyword evidence="7" id="KW-0479">Metal-binding</keyword>
<dbReference type="PROSITE" id="PS00615">
    <property type="entry name" value="C_TYPE_LECTIN_1"/>
    <property type="match status" value="1"/>
</dbReference>
<dbReference type="Gene3D" id="3.10.100.10">
    <property type="entry name" value="Mannose-Binding Protein A, subunit A"/>
    <property type="match status" value="1"/>
</dbReference>
<dbReference type="GeneTree" id="ENSGT00940000160168"/>